<dbReference type="EMBL" id="JOJP01000001">
    <property type="protein sequence ID" value="KEI69529.1"/>
    <property type="molecule type" value="Genomic_DNA"/>
</dbReference>
<reference evidence="1 2" key="1">
    <citation type="submission" date="2014-06" db="EMBL/GenBank/DDBJ databases">
        <title>Whole Genome Sequences of Three Symbiotic Endozoicomonas Bacteria.</title>
        <authorList>
            <person name="Neave M.J."/>
            <person name="Apprill A."/>
            <person name="Voolstra C.R."/>
        </authorList>
    </citation>
    <scope>NUCLEOTIDE SEQUENCE [LARGE SCALE GENOMIC DNA]</scope>
    <source>
        <strain evidence="1 2">DSM 22380</strain>
    </source>
</reference>
<organism evidence="1 2">
    <name type="scientific">Endozoicomonas elysicola</name>
    <dbReference type="NCBI Taxonomy" id="305900"/>
    <lineage>
        <taxon>Bacteria</taxon>
        <taxon>Pseudomonadati</taxon>
        <taxon>Pseudomonadota</taxon>
        <taxon>Gammaproteobacteria</taxon>
        <taxon>Oceanospirillales</taxon>
        <taxon>Endozoicomonadaceae</taxon>
        <taxon>Endozoicomonas</taxon>
    </lineage>
</organism>
<dbReference type="AlphaFoldDB" id="A0A081K5V3"/>
<keyword evidence="2" id="KW-1185">Reference proteome</keyword>
<comment type="caution">
    <text evidence="1">The sequence shown here is derived from an EMBL/GenBank/DDBJ whole genome shotgun (WGS) entry which is preliminary data.</text>
</comment>
<evidence type="ECO:0000313" key="1">
    <source>
        <dbReference type="EMBL" id="KEI69529.1"/>
    </source>
</evidence>
<gene>
    <name evidence="1" type="ORF">GV64_01145</name>
</gene>
<evidence type="ECO:0000313" key="2">
    <source>
        <dbReference type="Proteomes" id="UP000027997"/>
    </source>
</evidence>
<name>A0A081K5V3_9GAMM</name>
<accession>A0A081K5V3</accession>
<dbReference type="Proteomes" id="UP000027997">
    <property type="component" value="Unassembled WGS sequence"/>
</dbReference>
<proteinExistence type="predicted"/>
<protein>
    <submittedName>
        <fullName evidence="1">Uncharacterized protein</fullName>
    </submittedName>
</protein>
<sequence>MLKHRPIGTGNGNSPSLFQPAILVPASIAMERRRILSADDSRVYQQNKDAHSNFLNNTRALLEPDTCLETALPSKRQFLSILLIDL</sequence>